<dbReference type="GO" id="GO:0016787">
    <property type="term" value="F:hydrolase activity"/>
    <property type="evidence" value="ECO:0007669"/>
    <property type="project" value="UniProtKB-KW"/>
</dbReference>
<evidence type="ECO:0000313" key="2">
    <source>
        <dbReference type="EMBL" id="ALV41609.1"/>
    </source>
</evidence>
<dbReference type="Pfam" id="PF00561">
    <property type="entry name" value="Abhydrolase_1"/>
    <property type="match status" value="1"/>
</dbReference>
<dbReference type="PRINTS" id="PR00111">
    <property type="entry name" value="ABHYDROLASE"/>
</dbReference>
<dbReference type="AlphaFoldDB" id="A0A0U3FCR6"/>
<accession>A0A0U3FCR6</accession>
<name>A0A0U3FCR6_9MICC</name>
<dbReference type="EMBL" id="CP013747">
    <property type="protein sequence ID" value="ALV41609.1"/>
    <property type="molecule type" value="Genomic_DNA"/>
</dbReference>
<dbReference type="PANTHER" id="PTHR46438">
    <property type="entry name" value="ALPHA/BETA-HYDROLASES SUPERFAMILY PROTEIN"/>
    <property type="match status" value="1"/>
</dbReference>
<protein>
    <submittedName>
        <fullName evidence="2">Alpha/beta hydrolase</fullName>
    </submittedName>
</protein>
<keyword evidence="2" id="KW-0378">Hydrolase</keyword>
<dbReference type="InterPro" id="IPR029058">
    <property type="entry name" value="AB_hydrolase_fold"/>
</dbReference>
<dbReference type="RefSeq" id="WP_058930742.1">
    <property type="nucleotide sequence ID" value="NZ_CP013747.1"/>
</dbReference>
<dbReference type="SUPFAM" id="SSF53474">
    <property type="entry name" value="alpha/beta-Hydrolases"/>
    <property type="match status" value="1"/>
</dbReference>
<dbReference type="Proteomes" id="UP000065151">
    <property type="component" value="Chromosome"/>
</dbReference>
<dbReference type="Gene3D" id="3.40.50.1820">
    <property type="entry name" value="alpha/beta hydrolase"/>
    <property type="match status" value="1"/>
</dbReference>
<evidence type="ECO:0000259" key="1">
    <source>
        <dbReference type="Pfam" id="PF00561"/>
    </source>
</evidence>
<proteinExistence type="predicted"/>
<reference evidence="2 3" key="1">
    <citation type="submission" date="2015-12" db="EMBL/GenBank/DDBJ databases">
        <authorList>
            <person name="Shamseldin A."/>
            <person name="Moawad H."/>
            <person name="Abd El-Rahim W.M."/>
            <person name="Sadowsky M.J."/>
        </authorList>
    </citation>
    <scope>NUCLEOTIDE SEQUENCE [LARGE SCALE GENOMIC DNA]</scope>
    <source>
        <strain evidence="2 3">Ar51</strain>
    </source>
</reference>
<dbReference type="STRING" id="121292.AU252_10980"/>
<dbReference type="InterPro" id="IPR000073">
    <property type="entry name" value="AB_hydrolase_1"/>
</dbReference>
<dbReference type="PANTHER" id="PTHR46438:SF11">
    <property type="entry name" value="LIPASE-RELATED"/>
    <property type="match status" value="1"/>
</dbReference>
<organism evidence="2">
    <name type="scientific">Pseudarthrobacter sulfonivorans</name>
    <dbReference type="NCBI Taxonomy" id="121292"/>
    <lineage>
        <taxon>Bacteria</taxon>
        <taxon>Bacillati</taxon>
        <taxon>Actinomycetota</taxon>
        <taxon>Actinomycetes</taxon>
        <taxon>Micrococcales</taxon>
        <taxon>Micrococcaceae</taxon>
        <taxon>Pseudarthrobacter</taxon>
    </lineage>
</organism>
<feature type="domain" description="AB hydrolase-1" evidence="1">
    <location>
        <begin position="34"/>
        <end position="129"/>
    </location>
</feature>
<evidence type="ECO:0000313" key="3">
    <source>
        <dbReference type="Proteomes" id="UP000065151"/>
    </source>
</evidence>
<sequence>MKLSDGEDIESGGLAGRLYRSVAPAGDVQRPTYVLLHGIGVSHRYFARLHRELSLAADVYSFDLPGFGDAPKPRRQVPVGEYVAFVRAALAAAGVTSCVVIGHSMGTQHAVELALQEPELVDAVVLMGPVVDPRRRSVARQALALTRDAMFSESPSANAIVFADYFRAGPRWYLTELPVMMQYPLEARIRGISQPLLVLRGSRDPVAGPDWCRRLASQAPQGSMTEISGHGHVFQHTAPGPAAAAITSWAPIRRRGPFPGA</sequence>
<gene>
    <name evidence="2" type="ORF">AU252_10980</name>
</gene>
<dbReference type="KEGG" id="psul:AU252_10980"/>